<reference evidence="2" key="1">
    <citation type="submission" date="2021-06" db="EMBL/GenBank/DDBJ databases">
        <authorList>
            <person name="Hodson N. C."/>
            <person name="Mongue J. A."/>
            <person name="Jaron S. K."/>
        </authorList>
    </citation>
    <scope>NUCLEOTIDE SEQUENCE</scope>
</reference>
<comment type="caution">
    <text evidence="2">The sequence shown here is derived from an EMBL/GenBank/DDBJ whole genome shotgun (WGS) entry which is preliminary data.</text>
</comment>
<evidence type="ECO:0000256" key="1">
    <source>
        <dbReference type="SAM" id="SignalP"/>
    </source>
</evidence>
<evidence type="ECO:0008006" key="4">
    <source>
        <dbReference type="Google" id="ProtNLM"/>
    </source>
</evidence>
<sequence>GSFLLFTIALAILCLQVHGKIYFNQLPDTHRVGRVRPYGGVNPRGYGRPNPYFGNRAGNLVGNSA</sequence>
<accession>A0A8J2JBJ8</accession>
<feature type="non-terminal residue" evidence="2">
    <location>
        <position position="65"/>
    </location>
</feature>
<organism evidence="2 3">
    <name type="scientific">Allacma fusca</name>
    <dbReference type="NCBI Taxonomy" id="39272"/>
    <lineage>
        <taxon>Eukaryota</taxon>
        <taxon>Metazoa</taxon>
        <taxon>Ecdysozoa</taxon>
        <taxon>Arthropoda</taxon>
        <taxon>Hexapoda</taxon>
        <taxon>Collembola</taxon>
        <taxon>Symphypleona</taxon>
        <taxon>Sminthuridae</taxon>
        <taxon>Allacma</taxon>
    </lineage>
</organism>
<name>A0A8J2JBJ8_9HEXA</name>
<dbReference type="EMBL" id="CAJVCH010026802">
    <property type="protein sequence ID" value="CAG7701215.1"/>
    <property type="molecule type" value="Genomic_DNA"/>
</dbReference>
<feature type="signal peptide" evidence="1">
    <location>
        <begin position="1"/>
        <end position="19"/>
    </location>
</feature>
<feature type="chain" id="PRO_5035260545" description="Secreted protein" evidence="1">
    <location>
        <begin position="20"/>
        <end position="65"/>
    </location>
</feature>
<keyword evidence="3" id="KW-1185">Reference proteome</keyword>
<gene>
    <name evidence="2" type="ORF">AFUS01_LOCUS4317</name>
</gene>
<evidence type="ECO:0000313" key="3">
    <source>
        <dbReference type="Proteomes" id="UP000708208"/>
    </source>
</evidence>
<dbReference type="Proteomes" id="UP000708208">
    <property type="component" value="Unassembled WGS sequence"/>
</dbReference>
<proteinExistence type="predicted"/>
<evidence type="ECO:0000313" key="2">
    <source>
        <dbReference type="EMBL" id="CAG7701215.1"/>
    </source>
</evidence>
<keyword evidence="1" id="KW-0732">Signal</keyword>
<dbReference type="AlphaFoldDB" id="A0A8J2JBJ8"/>
<protein>
    <recommendedName>
        <fullName evidence="4">Secreted protein</fullName>
    </recommendedName>
</protein>
<feature type="non-terminal residue" evidence="2">
    <location>
        <position position="1"/>
    </location>
</feature>